<gene>
    <name evidence="14 19" type="primary">rnhB</name>
    <name evidence="19" type="ORF">ACFQE9_08300</name>
</gene>
<evidence type="ECO:0000256" key="6">
    <source>
        <dbReference type="ARBA" id="ARBA00012180"/>
    </source>
</evidence>
<dbReference type="InterPro" id="IPR012337">
    <property type="entry name" value="RNaseH-like_sf"/>
</dbReference>
<evidence type="ECO:0000256" key="12">
    <source>
        <dbReference type="ARBA" id="ARBA00022801"/>
    </source>
</evidence>
<dbReference type="InterPro" id="IPR036397">
    <property type="entry name" value="RNaseH_sf"/>
</dbReference>
<comment type="cofactor">
    <cofactor evidence="14 15">
        <name>Mn(2+)</name>
        <dbReference type="ChEBI" id="CHEBI:29035"/>
    </cofactor>
    <cofactor evidence="14 15">
        <name>Mg(2+)</name>
        <dbReference type="ChEBI" id="CHEBI:18420"/>
    </cofactor>
    <text evidence="14 15">Manganese or magnesium. Binds 1 divalent metal ion per monomer in the absence of substrate. May bind a second metal ion after substrate binding.</text>
</comment>
<keyword evidence="20" id="KW-1185">Reference proteome</keyword>
<evidence type="ECO:0000256" key="10">
    <source>
        <dbReference type="ARBA" id="ARBA00022723"/>
    </source>
</evidence>
<name>A0ABD5UVW2_9EURY</name>
<comment type="function">
    <text evidence="3 14 16">Endonuclease that specifically degrades the RNA of RNA-DNA hybrids.</text>
</comment>
<dbReference type="EC" id="3.1.26.4" evidence="6 14"/>
<keyword evidence="9 14" id="KW-0540">Nuclease</keyword>
<dbReference type="NCBIfam" id="TIGR00729">
    <property type="entry name" value="ribonuclease HII"/>
    <property type="match status" value="1"/>
</dbReference>
<dbReference type="Gene3D" id="3.30.420.10">
    <property type="entry name" value="Ribonuclease H-like superfamily/Ribonuclease H"/>
    <property type="match status" value="1"/>
</dbReference>
<dbReference type="Gene3D" id="1.10.10.460">
    <property type="entry name" value="Ribonuclease hii. Domain 2"/>
    <property type="match status" value="1"/>
</dbReference>
<comment type="similarity">
    <text evidence="5 14 16">Belongs to the RNase HII family.</text>
</comment>
<proteinExistence type="inferred from homology"/>
<dbReference type="InterPro" id="IPR024567">
    <property type="entry name" value="RNase_HII/HIII_dom"/>
</dbReference>
<dbReference type="InterPro" id="IPR001352">
    <property type="entry name" value="RNase_HII/HIII"/>
</dbReference>
<evidence type="ECO:0000256" key="8">
    <source>
        <dbReference type="ARBA" id="ARBA00022490"/>
    </source>
</evidence>
<evidence type="ECO:0000256" key="7">
    <source>
        <dbReference type="ARBA" id="ARBA00019179"/>
    </source>
</evidence>
<dbReference type="GO" id="GO:0004523">
    <property type="term" value="F:RNA-DNA hybrid ribonuclease activity"/>
    <property type="evidence" value="ECO:0007669"/>
    <property type="project" value="UniProtKB-UniRule"/>
</dbReference>
<dbReference type="CDD" id="cd07180">
    <property type="entry name" value="RNase_HII_archaea_like"/>
    <property type="match status" value="1"/>
</dbReference>
<evidence type="ECO:0000256" key="14">
    <source>
        <dbReference type="HAMAP-Rule" id="MF_00052"/>
    </source>
</evidence>
<evidence type="ECO:0000313" key="20">
    <source>
        <dbReference type="Proteomes" id="UP001596296"/>
    </source>
</evidence>
<dbReference type="FunFam" id="1.10.10.460:FF:000001">
    <property type="entry name" value="Ribonuclease"/>
    <property type="match status" value="1"/>
</dbReference>
<evidence type="ECO:0000256" key="16">
    <source>
        <dbReference type="RuleBase" id="RU003515"/>
    </source>
</evidence>
<dbReference type="GO" id="GO:0006401">
    <property type="term" value="P:RNA catabolic process"/>
    <property type="evidence" value="ECO:0007669"/>
    <property type="project" value="UniProtKB-UniRule"/>
</dbReference>
<keyword evidence="8 14" id="KW-0963">Cytoplasm</keyword>
<dbReference type="SUPFAM" id="SSF53098">
    <property type="entry name" value="Ribonuclease H-like"/>
    <property type="match status" value="1"/>
</dbReference>
<dbReference type="GO" id="GO:0005737">
    <property type="term" value="C:cytoplasm"/>
    <property type="evidence" value="ECO:0007669"/>
    <property type="project" value="UniProtKB-SubCell"/>
</dbReference>
<dbReference type="HAMAP" id="MF_00052_A">
    <property type="entry name" value="RNase_HII_A"/>
    <property type="match status" value="1"/>
</dbReference>
<evidence type="ECO:0000256" key="3">
    <source>
        <dbReference type="ARBA" id="ARBA00004065"/>
    </source>
</evidence>
<dbReference type="Pfam" id="PF01351">
    <property type="entry name" value="RNase_HII"/>
    <property type="match status" value="1"/>
</dbReference>
<sequence length="239" mass="25582">MYVGADEAGKGPVLGPMIAAAVRADPDRLPEGIDDSKRLAPARREDLAEGIRSDSGTIVGVGAVEPSEIDDPETDMNSLTVAAQARAIAAALHSIDRESSDDEAIRLVVDAGDVSEDRFARRLREATEGLLREDADFRGPVPALEVDARHGADEDDPVVGAASILAKVERDRRMAAIDASHPDRGPVGSGYPSDPDTRAFLETYVDETGEFPACTRRTWSTCDRILAEREQAGLEDFGN</sequence>
<protein>
    <recommendedName>
        <fullName evidence="7 14">Ribonuclease HII</fullName>
        <shortName evidence="14">RNase HII</shortName>
        <ecNumber evidence="6 14">3.1.26.4</ecNumber>
    </recommendedName>
</protein>
<evidence type="ECO:0000256" key="15">
    <source>
        <dbReference type="PROSITE-ProRule" id="PRU01319"/>
    </source>
</evidence>
<comment type="cofactor">
    <cofactor evidence="2">
        <name>Mg(2+)</name>
        <dbReference type="ChEBI" id="CHEBI:18420"/>
    </cofactor>
</comment>
<dbReference type="EMBL" id="JBHSXL010000008">
    <property type="protein sequence ID" value="MFC6892605.1"/>
    <property type="molecule type" value="Genomic_DNA"/>
</dbReference>
<organism evidence="19 20">
    <name type="scientific">Halopenitus salinus</name>
    <dbReference type="NCBI Taxonomy" id="1198295"/>
    <lineage>
        <taxon>Archaea</taxon>
        <taxon>Methanobacteriati</taxon>
        <taxon>Methanobacteriota</taxon>
        <taxon>Stenosarchaea group</taxon>
        <taxon>Halobacteria</taxon>
        <taxon>Halobacteriales</taxon>
        <taxon>Haloferacaceae</taxon>
        <taxon>Halopenitus</taxon>
    </lineage>
</organism>
<dbReference type="InterPro" id="IPR004649">
    <property type="entry name" value="RNase_H2_suA"/>
</dbReference>
<evidence type="ECO:0000256" key="4">
    <source>
        <dbReference type="ARBA" id="ARBA00004496"/>
    </source>
</evidence>
<evidence type="ECO:0000256" key="1">
    <source>
        <dbReference type="ARBA" id="ARBA00000077"/>
    </source>
</evidence>
<evidence type="ECO:0000259" key="18">
    <source>
        <dbReference type="PROSITE" id="PS51975"/>
    </source>
</evidence>
<evidence type="ECO:0000256" key="9">
    <source>
        <dbReference type="ARBA" id="ARBA00022722"/>
    </source>
</evidence>
<feature type="domain" description="RNase H type-2" evidence="18">
    <location>
        <begin position="1"/>
        <end position="231"/>
    </location>
</feature>
<dbReference type="AlphaFoldDB" id="A0ABD5UVW2"/>
<dbReference type="GO" id="GO:0030145">
    <property type="term" value="F:manganese ion binding"/>
    <property type="evidence" value="ECO:0007669"/>
    <property type="project" value="UniProtKB-UniRule"/>
</dbReference>
<evidence type="ECO:0000313" key="19">
    <source>
        <dbReference type="EMBL" id="MFC6892605.1"/>
    </source>
</evidence>
<dbReference type="PANTHER" id="PTHR10954:SF23">
    <property type="entry name" value="RIBONUCLEASE"/>
    <property type="match status" value="1"/>
</dbReference>
<reference evidence="19 20" key="1">
    <citation type="journal article" date="2019" name="Int. J. Syst. Evol. Microbiol.">
        <title>The Global Catalogue of Microorganisms (GCM) 10K type strain sequencing project: providing services to taxonomists for standard genome sequencing and annotation.</title>
        <authorList>
            <consortium name="The Broad Institute Genomics Platform"/>
            <consortium name="The Broad Institute Genome Sequencing Center for Infectious Disease"/>
            <person name="Wu L."/>
            <person name="Ma J."/>
        </authorList>
    </citation>
    <scope>NUCLEOTIDE SEQUENCE [LARGE SCALE GENOMIC DNA]</scope>
    <source>
        <strain evidence="19 20">SKJ47</strain>
    </source>
</reference>
<evidence type="ECO:0000256" key="13">
    <source>
        <dbReference type="ARBA" id="ARBA00023211"/>
    </source>
</evidence>
<feature type="binding site" evidence="14 15">
    <location>
        <position position="7"/>
    </location>
    <ligand>
        <name>a divalent metal cation</name>
        <dbReference type="ChEBI" id="CHEBI:60240"/>
    </ligand>
</feature>
<dbReference type="InterPro" id="IPR023160">
    <property type="entry name" value="RNase_HII_hlx-loop-hlx_cap_dom"/>
</dbReference>
<feature type="region of interest" description="Disordered" evidence="17">
    <location>
        <begin position="27"/>
        <end position="51"/>
    </location>
</feature>
<evidence type="ECO:0000256" key="11">
    <source>
        <dbReference type="ARBA" id="ARBA00022759"/>
    </source>
</evidence>
<comment type="catalytic activity">
    <reaction evidence="1 14 15 16">
        <text>Endonucleolytic cleavage to 5'-phosphomonoester.</text>
        <dbReference type="EC" id="3.1.26.4"/>
    </reaction>
</comment>
<dbReference type="GO" id="GO:0003723">
    <property type="term" value="F:RNA binding"/>
    <property type="evidence" value="ECO:0007669"/>
    <property type="project" value="UniProtKB-UniRule"/>
</dbReference>
<accession>A0ABD5UVW2</accession>
<comment type="subcellular location">
    <subcellularLocation>
        <location evidence="4 14">Cytoplasm</location>
    </subcellularLocation>
</comment>
<dbReference type="Proteomes" id="UP001596296">
    <property type="component" value="Unassembled WGS sequence"/>
</dbReference>
<keyword evidence="12 14" id="KW-0378">Hydrolase</keyword>
<dbReference type="RefSeq" id="WP_379743105.1">
    <property type="nucleotide sequence ID" value="NZ_JBHSVN010000001.1"/>
</dbReference>
<dbReference type="InterPro" id="IPR020787">
    <property type="entry name" value="RNase_HII_arc"/>
</dbReference>
<evidence type="ECO:0000256" key="5">
    <source>
        <dbReference type="ARBA" id="ARBA00007383"/>
    </source>
</evidence>
<keyword evidence="11 14" id="KW-0255">Endonuclease</keyword>
<evidence type="ECO:0000256" key="17">
    <source>
        <dbReference type="SAM" id="MobiDB-lite"/>
    </source>
</evidence>
<comment type="caution">
    <text evidence="19">The sequence shown here is derived from an EMBL/GenBank/DDBJ whole genome shotgun (WGS) entry which is preliminary data.</text>
</comment>
<dbReference type="PROSITE" id="PS51975">
    <property type="entry name" value="RNASE_H_2"/>
    <property type="match status" value="1"/>
</dbReference>
<keyword evidence="10 14" id="KW-0479">Metal-binding</keyword>
<dbReference type="PANTHER" id="PTHR10954">
    <property type="entry name" value="RIBONUCLEASE H2 SUBUNIT A"/>
    <property type="match status" value="1"/>
</dbReference>
<feature type="binding site" evidence="14 15">
    <location>
        <position position="6"/>
    </location>
    <ligand>
        <name>a divalent metal cation</name>
        <dbReference type="ChEBI" id="CHEBI:60240"/>
    </ligand>
</feature>
<feature type="binding site" evidence="14 15">
    <location>
        <position position="110"/>
    </location>
    <ligand>
        <name>a divalent metal cation</name>
        <dbReference type="ChEBI" id="CHEBI:60240"/>
    </ligand>
</feature>
<evidence type="ECO:0000256" key="2">
    <source>
        <dbReference type="ARBA" id="ARBA00001946"/>
    </source>
</evidence>
<keyword evidence="13 14" id="KW-0464">Manganese</keyword>